<dbReference type="EMBL" id="JAIWYP010000025">
    <property type="protein sequence ID" value="KAH3692130.1"/>
    <property type="molecule type" value="Genomic_DNA"/>
</dbReference>
<dbReference type="AlphaFoldDB" id="A0A9D4B7I4"/>
<name>A0A9D4B7I4_DREPO</name>
<keyword evidence="2" id="KW-1185">Reference proteome</keyword>
<reference evidence="1" key="1">
    <citation type="journal article" date="2019" name="bioRxiv">
        <title>The Genome of the Zebra Mussel, Dreissena polymorpha: A Resource for Invasive Species Research.</title>
        <authorList>
            <person name="McCartney M.A."/>
            <person name="Auch B."/>
            <person name="Kono T."/>
            <person name="Mallez S."/>
            <person name="Zhang Y."/>
            <person name="Obille A."/>
            <person name="Becker A."/>
            <person name="Abrahante J.E."/>
            <person name="Garbe J."/>
            <person name="Badalamenti J.P."/>
            <person name="Herman A."/>
            <person name="Mangelson H."/>
            <person name="Liachko I."/>
            <person name="Sullivan S."/>
            <person name="Sone E.D."/>
            <person name="Koren S."/>
            <person name="Silverstein K.A.T."/>
            <person name="Beckman K.B."/>
            <person name="Gohl D.M."/>
        </authorList>
    </citation>
    <scope>NUCLEOTIDE SEQUENCE</scope>
    <source>
        <strain evidence="1">Duluth1</strain>
        <tissue evidence="1">Whole animal</tissue>
    </source>
</reference>
<protein>
    <submittedName>
        <fullName evidence="1">Uncharacterized protein</fullName>
    </submittedName>
</protein>
<evidence type="ECO:0000313" key="1">
    <source>
        <dbReference type="EMBL" id="KAH3692130.1"/>
    </source>
</evidence>
<accession>A0A9D4B7I4</accession>
<dbReference type="Proteomes" id="UP000828390">
    <property type="component" value="Unassembled WGS sequence"/>
</dbReference>
<proteinExistence type="predicted"/>
<evidence type="ECO:0000313" key="2">
    <source>
        <dbReference type="Proteomes" id="UP000828390"/>
    </source>
</evidence>
<gene>
    <name evidence="1" type="ORF">DPMN_193943</name>
</gene>
<comment type="caution">
    <text evidence="1">The sequence shown here is derived from an EMBL/GenBank/DDBJ whole genome shotgun (WGS) entry which is preliminary data.</text>
</comment>
<sequence>MTHVLLGWHIYVCTDFKQLQQELVEKEGPIGSDSIPMFKNWFKKQTIIKRVIKTTSDTFGPAGDYLGLREKWEAHCAAKGFKSVIGKCIVLNIGRNTSPQARISSGHQHSLKSKFENQGDYSFSSK</sequence>
<reference evidence="1" key="2">
    <citation type="submission" date="2020-11" db="EMBL/GenBank/DDBJ databases">
        <authorList>
            <person name="McCartney M.A."/>
            <person name="Auch B."/>
            <person name="Kono T."/>
            <person name="Mallez S."/>
            <person name="Becker A."/>
            <person name="Gohl D.M."/>
            <person name="Silverstein K.A.T."/>
            <person name="Koren S."/>
            <person name="Bechman K.B."/>
            <person name="Herman A."/>
            <person name="Abrahante J.E."/>
            <person name="Garbe J."/>
        </authorList>
    </citation>
    <scope>NUCLEOTIDE SEQUENCE</scope>
    <source>
        <strain evidence="1">Duluth1</strain>
        <tissue evidence="1">Whole animal</tissue>
    </source>
</reference>
<organism evidence="1 2">
    <name type="scientific">Dreissena polymorpha</name>
    <name type="common">Zebra mussel</name>
    <name type="synonym">Mytilus polymorpha</name>
    <dbReference type="NCBI Taxonomy" id="45954"/>
    <lineage>
        <taxon>Eukaryota</taxon>
        <taxon>Metazoa</taxon>
        <taxon>Spiralia</taxon>
        <taxon>Lophotrochozoa</taxon>
        <taxon>Mollusca</taxon>
        <taxon>Bivalvia</taxon>
        <taxon>Autobranchia</taxon>
        <taxon>Heteroconchia</taxon>
        <taxon>Euheterodonta</taxon>
        <taxon>Imparidentia</taxon>
        <taxon>Neoheterodontei</taxon>
        <taxon>Myida</taxon>
        <taxon>Dreissenoidea</taxon>
        <taxon>Dreissenidae</taxon>
        <taxon>Dreissena</taxon>
    </lineage>
</organism>